<name>A0A2U7UAL6_9VIRU</name>
<dbReference type="EMBL" id="MG011689">
    <property type="protein sequence ID" value="AVK75483.1"/>
    <property type="molecule type" value="Genomic_DNA"/>
</dbReference>
<proteinExistence type="predicted"/>
<accession>A0A2U7UAL6</accession>
<sequence length="152" mass="16876">MADGTARSIDLFFSPIVVSASLCIPRPLRSIAAHMPPRSSLSRHRICRLSPCLPPPDQTVKSRSAFFWMHHLFFFLVTSPSPPFDSRFSAAFPRALSPSKFFYSGHLAVSFVMPFLLYVCLLLTRPSFFMSGVLDHRAATKKGHPAIPPLSG</sequence>
<dbReference type="KEGG" id="vg:36844624"/>
<protein>
    <submittedName>
        <fullName evidence="2">Uncharacterized protein</fullName>
    </submittedName>
</protein>
<keyword evidence="1" id="KW-0472">Membrane</keyword>
<keyword evidence="1" id="KW-0812">Transmembrane</keyword>
<dbReference type="GeneID" id="36844624"/>
<evidence type="ECO:0000256" key="1">
    <source>
        <dbReference type="SAM" id="Phobius"/>
    </source>
</evidence>
<feature type="transmembrane region" description="Helical" evidence="1">
    <location>
        <begin position="65"/>
        <end position="81"/>
    </location>
</feature>
<dbReference type="Proteomes" id="UP000248852">
    <property type="component" value="Segment"/>
</dbReference>
<organism evidence="2">
    <name type="scientific">Pandoravirus quercus</name>
    <dbReference type="NCBI Taxonomy" id="2107709"/>
    <lineage>
        <taxon>Viruses</taxon>
        <taxon>Pandoravirus</taxon>
    </lineage>
</organism>
<feature type="transmembrane region" description="Helical" evidence="1">
    <location>
        <begin position="101"/>
        <end position="123"/>
    </location>
</feature>
<reference evidence="2" key="1">
    <citation type="journal article" date="2018" name="Nat. Commun.">
        <title>Diversity and evolution of the emerging Pandoraviridae family.</title>
        <authorList>
            <person name="Legendre M."/>
            <person name="Fabre E."/>
            <person name="Poirot O."/>
            <person name="Jeudy S."/>
            <person name="Lartigue A."/>
            <person name="Alempic J.M."/>
            <person name="Beucher L."/>
            <person name="Philippe N."/>
            <person name="Bertaux L."/>
            <person name="Christo-Foroux E."/>
            <person name="Labadie K."/>
            <person name="Coute Y."/>
            <person name="Abergel C."/>
            <person name="Claverie J.M."/>
        </authorList>
    </citation>
    <scope>NUCLEOTIDE SEQUENCE [LARGE SCALE GENOMIC DNA]</scope>
    <source>
        <strain evidence="2">Quercus</strain>
    </source>
</reference>
<keyword evidence="1" id="KW-1133">Transmembrane helix</keyword>
<gene>
    <name evidence="2" type="ORF">pqer_cds_1061</name>
</gene>
<evidence type="ECO:0000313" key="2">
    <source>
        <dbReference type="EMBL" id="AVK75483.1"/>
    </source>
</evidence>
<dbReference type="RefSeq" id="YP_009483752.1">
    <property type="nucleotide sequence ID" value="NC_037667.1"/>
</dbReference>